<dbReference type="EMBL" id="GBXM01058376">
    <property type="protein sequence ID" value="JAH50201.1"/>
    <property type="molecule type" value="Transcribed_RNA"/>
</dbReference>
<name>A0A0E9T971_ANGAN</name>
<organism evidence="1">
    <name type="scientific">Anguilla anguilla</name>
    <name type="common">European freshwater eel</name>
    <name type="synonym">Muraena anguilla</name>
    <dbReference type="NCBI Taxonomy" id="7936"/>
    <lineage>
        <taxon>Eukaryota</taxon>
        <taxon>Metazoa</taxon>
        <taxon>Chordata</taxon>
        <taxon>Craniata</taxon>
        <taxon>Vertebrata</taxon>
        <taxon>Euteleostomi</taxon>
        <taxon>Actinopterygii</taxon>
        <taxon>Neopterygii</taxon>
        <taxon>Teleostei</taxon>
        <taxon>Anguilliformes</taxon>
        <taxon>Anguillidae</taxon>
        <taxon>Anguilla</taxon>
    </lineage>
</organism>
<evidence type="ECO:0000313" key="1">
    <source>
        <dbReference type="EMBL" id="JAH50201.1"/>
    </source>
</evidence>
<dbReference type="AlphaFoldDB" id="A0A0E9T971"/>
<sequence length="53" mass="6058">MLALCRLSSLKKAFFLFSFFSINKKTKKYISGRFHFGARVHHLNGPALKSLSI</sequence>
<proteinExistence type="predicted"/>
<accession>A0A0E9T971</accession>
<protein>
    <submittedName>
        <fullName evidence="1">Uncharacterized protein</fullName>
    </submittedName>
</protein>
<reference evidence="1" key="1">
    <citation type="submission" date="2014-11" db="EMBL/GenBank/DDBJ databases">
        <authorList>
            <person name="Amaro Gonzalez C."/>
        </authorList>
    </citation>
    <scope>NUCLEOTIDE SEQUENCE</scope>
</reference>
<reference evidence="1" key="2">
    <citation type="journal article" date="2015" name="Fish Shellfish Immunol.">
        <title>Early steps in the European eel (Anguilla anguilla)-Vibrio vulnificus interaction in the gills: Role of the RtxA13 toxin.</title>
        <authorList>
            <person name="Callol A."/>
            <person name="Pajuelo D."/>
            <person name="Ebbesson L."/>
            <person name="Teles M."/>
            <person name="MacKenzie S."/>
            <person name="Amaro C."/>
        </authorList>
    </citation>
    <scope>NUCLEOTIDE SEQUENCE</scope>
</reference>